<sequence>MFDRKKAKTKTKSQYGSLRLDSGLEGNGKMSLGAVSSYPDRSLIDEPRIINEINTEKIALRSVACLNDEEIWTCSGSSMRLYNLQDQLVKVVQTKSGGEPIDILVTRIGDLLYTDYDDKTVNIVKNTQIQTVIRLRGWKPFGVCSTSSGDFLILMNSNGKQSKVSRYAGSVEKQNIQYGDNKKPLFSPHGCNKYINENRNLDICVSDFDARAVVVVNQAGRLRFTYTGHPSATKEIFYPRGITTDSDGRILIADCNNHRIHILDQNGHFIRYIDNCPLNHPQGLCLDSRDNLVLTEWTTGKLKKIKYLI</sequence>
<dbReference type="AlphaFoldDB" id="K1Q8C4"/>
<name>K1Q8C4_MAGGI</name>
<evidence type="ECO:0000256" key="1">
    <source>
        <dbReference type="ARBA" id="ARBA00022737"/>
    </source>
</evidence>
<dbReference type="GO" id="GO:0043161">
    <property type="term" value="P:proteasome-mediated ubiquitin-dependent protein catabolic process"/>
    <property type="evidence" value="ECO:0007669"/>
    <property type="project" value="TreeGrafter"/>
</dbReference>
<reference evidence="2" key="1">
    <citation type="journal article" date="2012" name="Nature">
        <title>The oyster genome reveals stress adaptation and complexity of shell formation.</title>
        <authorList>
            <person name="Zhang G."/>
            <person name="Fang X."/>
            <person name="Guo X."/>
            <person name="Li L."/>
            <person name="Luo R."/>
            <person name="Xu F."/>
            <person name="Yang P."/>
            <person name="Zhang L."/>
            <person name="Wang X."/>
            <person name="Qi H."/>
            <person name="Xiong Z."/>
            <person name="Que H."/>
            <person name="Xie Y."/>
            <person name="Holland P.W."/>
            <person name="Paps J."/>
            <person name="Zhu Y."/>
            <person name="Wu F."/>
            <person name="Chen Y."/>
            <person name="Wang J."/>
            <person name="Peng C."/>
            <person name="Meng J."/>
            <person name="Yang L."/>
            <person name="Liu J."/>
            <person name="Wen B."/>
            <person name="Zhang N."/>
            <person name="Huang Z."/>
            <person name="Zhu Q."/>
            <person name="Feng Y."/>
            <person name="Mount A."/>
            <person name="Hedgecock D."/>
            <person name="Xu Z."/>
            <person name="Liu Y."/>
            <person name="Domazet-Loso T."/>
            <person name="Du Y."/>
            <person name="Sun X."/>
            <person name="Zhang S."/>
            <person name="Liu B."/>
            <person name="Cheng P."/>
            <person name="Jiang X."/>
            <person name="Li J."/>
            <person name="Fan D."/>
            <person name="Wang W."/>
            <person name="Fu W."/>
            <person name="Wang T."/>
            <person name="Wang B."/>
            <person name="Zhang J."/>
            <person name="Peng Z."/>
            <person name="Li Y."/>
            <person name="Li N."/>
            <person name="Wang J."/>
            <person name="Chen M."/>
            <person name="He Y."/>
            <person name="Tan F."/>
            <person name="Song X."/>
            <person name="Zheng Q."/>
            <person name="Huang R."/>
            <person name="Yang H."/>
            <person name="Du X."/>
            <person name="Chen L."/>
            <person name="Yang M."/>
            <person name="Gaffney P.M."/>
            <person name="Wang S."/>
            <person name="Luo L."/>
            <person name="She Z."/>
            <person name="Ming Y."/>
            <person name="Huang W."/>
            <person name="Zhang S."/>
            <person name="Huang B."/>
            <person name="Zhang Y."/>
            <person name="Qu T."/>
            <person name="Ni P."/>
            <person name="Miao G."/>
            <person name="Wang J."/>
            <person name="Wang Q."/>
            <person name="Steinberg C.E."/>
            <person name="Wang H."/>
            <person name="Li N."/>
            <person name="Qian L."/>
            <person name="Zhang G."/>
            <person name="Li Y."/>
            <person name="Yang H."/>
            <person name="Liu X."/>
            <person name="Wang J."/>
            <person name="Yin Y."/>
            <person name="Wang J."/>
        </authorList>
    </citation>
    <scope>NUCLEOTIDE SEQUENCE [LARGE SCALE GENOMIC DNA]</scope>
    <source>
        <strain evidence="2">05x7-T-G4-1.051#20</strain>
    </source>
</reference>
<accession>K1Q8C4</accession>
<dbReference type="PROSITE" id="PS51125">
    <property type="entry name" value="NHL"/>
    <property type="match status" value="1"/>
</dbReference>
<dbReference type="Pfam" id="PF01436">
    <property type="entry name" value="NHL"/>
    <property type="match status" value="1"/>
</dbReference>
<dbReference type="PANTHER" id="PTHR24104">
    <property type="entry name" value="E3 UBIQUITIN-PROTEIN LIGASE NHLRC1-RELATED"/>
    <property type="match status" value="1"/>
</dbReference>
<dbReference type="SUPFAM" id="SSF101898">
    <property type="entry name" value="NHL repeat"/>
    <property type="match status" value="1"/>
</dbReference>
<keyword evidence="1" id="KW-0677">Repeat</keyword>
<dbReference type="GO" id="GO:0061630">
    <property type="term" value="F:ubiquitin protein ligase activity"/>
    <property type="evidence" value="ECO:0007669"/>
    <property type="project" value="TreeGrafter"/>
</dbReference>
<dbReference type="HOGENOM" id="CLU_007742_4_0_1"/>
<dbReference type="GO" id="GO:0000209">
    <property type="term" value="P:protein polyubiquitination"/>
    <property type="evidence" value="ECO:0007669"/>
    <property type="project" value="TreeGrafter"/>
</dbReference>
<dbReference type="InParanoid" id="K1Q8C4"/>
<proteinExistence type="predicted"/>
<dbReference type="PANTHER" id="PTHR24104:SF25">
    <property type="entry name" value="PROTEIN LIN-41"/>
    <property type="match status" value="1"/>
</dbReference>
<evidence type="ECO:0000313" key="2">
    <source>
        <dbReference type="EMBL" id="EKC27584.1"/>
    </source>
</evidence>
<protein>
    <submittedName>
        <fullName evidence="2">Tripartite motif-containing protein 3</fullName>
    </submittedName>
</protein>
<dbReference type="GO" id="GO:0008270">
    <property type="term" value="F:zinc ion binding"/>
    <property type="evidence" value="ECO:0007669"/>
    <property type="project" value="UniProtKB-KW"/>
</dbReference>
<gene>
    <name evidence="2" type="ORF">CGI_10017591</name>
</gene>
<organism evidence="2">
    <name type="scientific">Magallana gigas</name>
    <name type="common">Pacific oyster</name>
    <name type="synonym">Crassostrea gigas</name>
    <dbReference type="NCBI Taxonomy" id="29159"/>
    <lineage>
        <taxon>Eukaryota</taxon>
        <taxon>Metazoa</taxon>
        <taxon>Spiralia</taxon>
        <taxon>Lophotrochozoa</taxon>
        <taxon>Mollusca</taxon>
        <taxon>Bivalvia</taxon>
        <taxon>Autobranchia</taxon>
        <taxon>Pteriomorphia</taxon>
        <taxon>Ostreida</taxon>
        <taxon>Ostreoidea</taxon>
        <taxon>Ostreidae</taxon>
        <taxon>Magallana</taxon>
    </lineage>
</organism>
<dbReference type="InterPro" id="IPR050952">
    <property type="entry name" value="TRIM-NHL_E3_ligases"/>
</dbReference>
<dbReference type="InterPro" id="IPR011042">
    <property type="entry name" value="6-blade_b-propeller_TolB-like"/>
</dbReference>
<dbReference type="EMBL" id="JH816686">
    <property type="protein sequence ID" value="EKC27584.1"/>
    <property type="molecule type" value="Genomic_DNA"/>
</dbReference>
<dbReference type="InterPro" id="IPR001258">
    <property type="entry name" value="NHL_repeat"/>
</dbReference>
<dbReference type="Gene3D" id="2.120.10.30">
    <property type="entry name" value="TolB, C-terminal domain"/>
    <property type="match status" value="1"/>
</dbReference>